<evidence type="ECO:0000313" key="2">
    <source>
        <dbReference type="EMBL" id="KIK75946.1"/>
    </source>
</evidence>
<sequence>MAVVLQAVVRFLCYARLLAIVNCNQTLMKGLGGGASPSASSKTRNGTEFHLGYGMNIEHRILETRMCQ</sequence>
<dbReference type="EMBL" id="KN827760">
    <property type="protein sequence ID" value="KIK75946.1"/>
    <property type="molecule type" value="Genomic_DNA"/>
</dbReference>
<reference evidence="2 3" key="1">
    <citation type="submission" date="2014-04" db="EMBL/GenBank/DDBJ databases">
        <authorList>
            <consortium name="DOE Joint Genome Institute"/>
            <person name="Kuo A."/>
            <person name="Kohler A."/>
            <person name="Jargeat P."/>
            <person name="Nagy L.G."/>
            <person name="Floudas D."/>
            <person name="Copeland A."/>
            <person name="Barry K.W."/>
            <person name="Cichocki N."/>
            <person name="Veneault-Fourrey C."/>
            <person name="LaButti K."/>
            <person name="Lindquist E.A."/>
            <person name="Lipzen A."/>
            <person name="Lundell T."/>
            <person name="Morin E."/>
            <person name="Murat C."/>
            <person name="Sun H."/>
            <person name="Tunlid A."/>
            <person name="Henrissat B."/>
            <person name="Grigoriev I.V."/>
            <person name="Hibbett D.S."/>
            <person name="Martin F."/>
            <person name="Nordberg H.P."/>
            <person name="Cantor M.N."/>
            <person name="Hua S.X."/>
        </authorList>
    </citation>
    <scope>NUCLEOTIDE SEQUENCE [LARGE SCALE GENOMIC DNA]</scope>
    <source>
        <strain evidence="2 3">Ve08.2h10</strain>
    </source>
</reference>
<reference evidence="3" key="2">
    <citation type="submission" date="2015-01" db="EMBL/GenBank/DDBJ databases">
        <title>Evolutionary Origins and Diversification of the Mycorrhizal Mutualists.</title>
        <authorList>
            <consortium name="DOE Joint Genome Institute"/>
            <consortium name="Mycorrhizal Genomics Consortium"/>
            <person name="Kohler A."/>
            <person name="Kuo A."/>
            <person name="Nagy L.G."/>
            <person name="Floudas D."/>
            <person name="Copeland A."/>
            <person name="Barry K.W."/>
            <person name="Cichocki N."/>
            <person name="Veneault-Fourrey C."/>
            <person name="LaButti K."/>
            <person name="Lindquist E.A."/>
            <person name="Lipzen A."/>
            <person name="Lundell T."/>
            <person name="Morin E."/>
            <person name="Murat C."/>
            <person name="Riley R."/>
            <person name="Ohm R."/>
            <person name="Sun H."/>
            <person name="Tunlid A."/>
            <person name="Henrissat B."/>
            <person name="Grigoriev I.V."/>
            <person name="Hibbett D.S."/>
            <person name="Martin F."/>
        </authorList>
    </citation>
    <scope>NUCLEOTIDE SEQUENCE [LARGE SCALE GENOMIC DNA]</scope>
    <source>
        <strain evidence="3">Ve08.2h10</strain>
    </source>
</reference>
<evidence type="ECO:0000313" key="3">
    <source>
        <dbReference type="Proteomes" id="UP000054538"/>
    </source>
</evidence>
<name>A0A0D0CXR4_9AGAM</name>
<gene>
    <name evidence="2" type="ORF">PAXRUDRAFT_783703</name>
</gene>
<feature type="chain" id="PRO_5002225544" description="Secreted protein" evidence="1">
    <location>
        <begin position="20"/>
        <end position="68"/>
    </location>
</feature>
<feature type="signal peptide" evidence="1">
    <location>
        <begin position="1"/>
        <end position="19"/>
    </location>
</feature>
<accession>A0A0D0CXR4</accession>
<dbReference type="Proteomes" id="UP000054538">
    <property type="component" value="Unassembled WGS sequence"/>
</dbReference>
<dbReference type="AlphaFoldDB" id="A0A0D0CXR4"/>
<evidence type="ECO:0008006" key="4">
    <source>
        <dbReference type="Google" id="ProtNLM"/>
    </source>
</evidence>
<dbReference type="InParanoid" id="A0A0D0CXR4"/>
<keyword evidence="1" id="KW-0732">Signal</keyword>
<keyword evidence="3" id="KW-1185">Reference proteome</keyword>
<evidence type="ECO:0000256" key="1">
    <source>
        <dbReference type="SAM" id="SignalP"/>
    </source>
</evidence>
<protein>
    <recommendedName>
        <fullName evidence="4">Secreted protein</fullName>
    </recommendedName>
</protein>
<proteinExistence type="predicted"/>
<organism evidence="2 3">
    <name type="scientific">Paxillus rubicundulus Ve08.2h10</name>
    <dbReference type="NCBI Taxonomy" id="930991"/>
    <lineage>
        <taxon>Eukaryota</taxon>
        <taxon>Fungi</taxon>
        <taxon>Dikarya</taxon>
        <taxon>Basidiomycota</taxon>
        <taxon>Agaricomycotina</taxon>
        <taxon>Agaricomycetes</taxon>
        <taxon>Agaricomycetidae</taxon>
        <taxon>Boletales</taxon>
        <taxon>Paxilineae</taxon>
        <taxon>Paxillaceae</taxon>
        <taxon>Paxillus</taxon>
    </lineage>
</organism>
<dbReference type="HOGENOM" id="CLU_2794674_0_0_1"/>